<sequence>MNTFMRFTPRAGPADGPASLSPFVTQMAERLSARQARRPRARLKVWEDEGGSLAAPAAAAPPL</sequence>
<proteinExistence type="predicted"/>
<comment type="caution">
    <text evidence="2">The sequence shown here is derived from an EMBL/GenBank/DDBJ whole genome shotgun (WGS) entry which is preliminary data.</text>
</comment>
<evidence type="ECO:0000256" key="1">
    <source>
        <dbReference type="SAM" id="MobiDB-lite"/>
    </source>
</evidence>
<dbReference type="Proteomes" id="UP001157167">
    <property type="component" value="Unassembled WGS sequence"/>
</dbReference>
<dbReference type="RefSeq" id="WP_284189087.1">
    <property type="nucleotide sequence ID" value="NZ_BSPX01000065.1"/>
</dbReference>
<evidence type="ECO:0000313" key="2">
    <source>
        <dbReference type="EMBL" id="GLT23915.1"/>
    </source>
</evidence>
<evidence type="ECO:0000313" key="3">
    <source>
        <dbReference type="Proteomes" id="UP001157167"/>
    </source>
</evidence>
<organism evidence="2 3">
    <name type="scientific">Zoogloea oryzae</name>
    <dbReference type="NCBI Taxonomy" id="310767"/>
    <lineage>
        <taxon>Bacteria</taxon>
        <taxon>Pseudomonadati</taxon>
        <taxon>Pseudomonadota</taxon>
        <taxon>Betaproteobacteria</taxon>
        <taxon>Rhodocyclales</taxon>
        <taxon>Zoogloeaceae</taxon>
        <taxon>Zoogloea</taxon>
    </lineage>
</organism>
<gene>
    <name evidence="2" type="ORF">GCM10007933_33860</name>
</gene>
<keyword evidence="3" id="KW-1185">Reference proteome</keyword>
<protein>
    <submittedName>
        <fullName evidence="2">Uncharacterized protein</fullName>
    </submittedName>
</protein>
<feature type="region of interest" description="Disordered" evidence="1">
    <location>
        <begin position="1"/>
        <end position="20"/>
    </location>
</feature>
<reference evidence="3" key="1">
    <citation type="journal article" date="2019" name="Int. J. Syst. Evol. Microbiol.">
        <title>The Global Catalogue of Microorganisms (GCM) 10K type strain sequencing project: providing services to taxonomists for standard genome sequencing and annotation.</title>
        <authorList>
            <consortium name="The Broad Institute Genomics Platform"/>
            <consortium name="The Broad Institute Genome Sequencing Center for Infectious Disease"/>
            <person name="Wu L."/>
            <person name="Ma J."/>
        </authorList>
    </citation>
    <scope>NUCLEOTIDE SEQUENCE [LARGE SCALE GENOMIC DNA]</scope>
    <source>
        <strain evidence="3">NBRC 102407</strain>
    </source>
</reference>
<accession>A0ABQ6FHP1</accession>
<dbReference type="EMBL" id="BSPX01000065">
    <property type="protein sequence ID" value="GLT23915.1"/>
    <property type="molecule type" value="Genomic_DNA"/>
</dbReference>
<name>A0ABQ6FHP1_9RHOO</name>